<dbReference type="InterPro" id="IPR056884">
    <property type="entry name" value="NPHP3-like_N"/>
</dbReference>
<feature type="region of interest" description="Disordered" evidence="2">
    <location>
        <begin position="73"/>
        <end position="155"/>
    </location>
</feature>
<keyword evidence="1" id="KW-0677">Repeat</keyword>
<evidence type="ECO:0000256" key="2">
    <source>
        <dbReference type="SAM" id="MobiDB-lite"/>
    </source>
</evidence>
<evidence type="ECO:0000313" key="4">
    <source>
        <dbReference type="EMBL" id="KAJ2925891.1"/>
    </source>
</evidence>
<proteinExistence type="predicted"/>
<feature type="compositionally biased region" description="Low complexity" evidence="2">
    <location>
        <begin position="93"/>
        <end position="110"/>
    </location>
</feature>
<dbReference type="EMBL" id="JANBPK010001102">
    <property type="protein sequence ID" value="KAJ2925891.1"/>
    <property type="molecule type" value="Genomic_DNA"/>
</dbReference>
<comment type="caution">
    <text evidence="4">The sequence shown here is derived from an EMBL/GenBank/DDBJ whole genome shotgun (WGS) entry which is preliminary data.</text>
</comment>
<keyword evidence="5" id="KW-1185">Reference proteome</keyword>
<reference evidence="4" key="1">
    <citation type="submission" date="2022-06" db="EMBL/GenBank/DDBJ databases">
        <title>Genome Sequence of Candolleomyces eurysporus.</title>
        <authorList>
            <person name="Buettner E."/>
        </authorList>
    </citation>
    <scope>NUCLEOTIDE SEQUENCE</scope>
    <source>
        <strain evidence="4">VTCC 930004</strain>
    </source>
</reference>
<feature type="domain" description="Nephrocystin 3-like N-terminal" evidence="3">
    <location>
        <begin position="1264"/>
        <end position="1428"/>
    </location>
</feature>
<gene>
    <name evidence="4" type="ORF">H1R20_g11205</name>
</gene>
<feature type="domain" description="Nephrocystin 3-like N-terminal" evidence="3">
    <location>
        <begin position="734"/>
        <end position="898"/>
    </location>
</feature>
<feature type="compositionally biased region" description="Basic residues" evidence="2">
    <location>
        <begin position="1"/>
        <end position="14"/>
    </location>
</feature>
<dbReference type="SUPFAM" id="SSF52540">
    <property type="entry name" value="P-loop containing nucleoside triphosphate hydrolases"/>
    <property type="match status" value="3"/>
</dbReference>
<dbReference type="Proteomes" id="UP001140091">
    <property type="component" value="Unassembled WGS sequence"/>
</dbReference>
<feature type="non-terminal residue" evidence="4">
    <location>
        <position position="1783"/>
    </location>
</feature>
<evidence type="ECO:0000256" key="1">
    <source>
        <dbReference type="ARBA" id="ARBA00022737"/>
    </source>
</evidence>
<accession>A0A9W8IZS7</accession>
<organism evidence="4 5">
    <name type="scientific">Candolleomyces eurysporus</name>
    <dbReference type="NCBI Taxonomy" id="2828524"/>
    <lineage>
        <taxon>Eukaryota</taxon>
        <taxon>Fungi</taxon>
        <taxon>Dikarya</taxon>
        <taxon>Basidiomycota</taxon>
        <taxon>Agaricomycotina</taxon>
        <taxon>Agaricomycetes</taxon>
        <taxon>Agaricomycetidae</taxon>
        <taxon>Agaricales</taxon>
        <taxon>Agaricineae</taxon>
        <taxon>Psathyrellaceae</taxon>
        <taxon>Candolleomyces</taxon>
    </lineage>
</organism>
<dbReference type="Gene3D" id="3.40.50.300">
    <property type="entry name" value="P-loop containing nucleotide triphosphate hydrolases"/>
    <property type="match status" value="1"/>
</dbReference>
<name>A0A9W8IZS7_9AGAR</name>
<evidence type="ECO:0000259" key="3">
    <source>
        <dbReference type="Pfam" id="PF24883"/>
    </source>
</evidence>
<sequence length="1783" mass="200209">MPPKLHKSNLRSRAVKWVSSHFKKSPNPGNEDPQDAAGIIDMGASMAPSISLSHHSVARPAPDLQLPEADLTDSCASATDHSSQIRIRHSRSENQISESSSITVPASVSSNDHLLPSSPSHPRNNKWLSPDDDPATGSEFASAHDEPPFQNVGHGNEGWELLLRHTSPNALHNSIHRFDAPKCDEDTRIEVIGEIMRWIEDHKSPQRLLCMTGAMASGKSALQQTIAEICGRKGTLASSYFFSALDPARNNVQAVVPIIAFQFGMAHPALKELIKVSVEADPFIFSKSLRAQMHALIVQPFTTLQRRGIELPYVMLIDGLDECRGEDHQGELLVAIEQCLLGNGLPLRIFITSRPELAIRSALGPGGHLHGMAYHIQLSEEYDATEDVRRYLRKRFLEIGLRIRDPRWFTEEDLETIVEATSGQFISATIVWRYLSERWAYPVDRLRMILSRTPQEGHSAQPFQALDPLYMQVLSFAKEAYEAIHGERDFLLLFRVHQVHSSSVTLPGFITSESSVTQAVDMVLGLEPRAIEALVTNLSSLVTLGEDDQGGQRLRLYHKSFSDFLDNEHRAKNLYIPADNVQAYIAKRCMHTIIRFPLELEYLPDRWAKIQVPEPYLKTLEVAIAFLPNSLRRARAVAVKNELVGFAHQGGWQRLDKLLPLLYDHAGYRLAYWVALLTEACAHLNFPGAFTHSESDSGFLQAQLFEYLLDRLLPLARYDCPKCDEDTRLEVATEIMNWIEDRNGPQRLLCMTGAAGAGKSALQQTIAECCGRLDILGSAFFLGAADPTRNTVTPIVPTIAFQLGLANPSLKQAITLAIENDPTIFSRSLQEQMDTLIVAPVRGLTVQGLDPKALPAYAILIDGLDECKGEHHQSELLAAIKKSLLASDLPFRIFIASRPEWAIRSALDPGGDLHELAYHIQLSDKYDATADIRRYLWRRLRDIGHKSRDPRVRSHLWPAAEDIEILVRAASGQFIYAATVVKYVSEPRVYPSDRLKTVITWTPAEDQLARPFENLDRLYANILSEAKGAYEAVDIYSRRDFLLLFRVYHMKDTRGLSGLNLRFNHTTALNAVLGLEEWAHESLISDLQSLVIYEPSQAHGFKLRSYHRSFSEFMENESRSQALFVPTSRVYAHIAKCSLQAINRCPLTSIPDSYVNLDELSNAPRTALISVFAFSICILDADSIDDEIVAFSRKRGWNRIDKLLSSLKPIRNRWVHEVVLPRLVDILSVLVDRIRDEAPELADLARYDSPKCDEDTHVEVISELMNWIEDRDSPQRLLFMTGAAGAGKSALQQTIAEICERKNIPAISFFFSAADSTRNTAKALIPTISYQLAKGCSELREGISNAVLEADPVIFSSSLQKQVTTLIANPLESLRGNSGINLSTLPYLILIDGVDECSGEERQAEVFPAVSTGLLHYNLPFRIFIDSRPEWAIRSALEPGGYLHKAAYHIQLSDEYDATADIRRYLWRRLRDIGVKSRDPRASSHLWPTEADIEILVQAASGQFIYAATIVKYVSERRSSPVDRLEVIVTWTSTPRKGQLARPFETLDILYASILTIAKEAYEAVDISNERDFVLLFRAYHVAAVTGIRCPNDVGSYILSSVLSLNRILSLGETAHETLVSDLHSLVRYRPDAARDFKLHVYHRSFTEFLEDESRSKHLFVSSSRVYGHIAKCSFRHIQEYRLKDALSTRFGNLSMLGVALLVSILGATEIEDELLDFTRKDGWRSLDALLSSDGCNPTVPLGWNRIFPKVVNHFKHRVPELTTVRLNATRILHEVPKARTRK</sequence>
<dbReference type="InterPro" id="IPR027417">
    <property type="entry name" value="P-loop_NTPase"/>
</dbReference>
<evidence type="ECO:0000313" key="5">
    <source>
        <dbReference type="Proteomes" id="UP001140091"/>
    </source>
</evidence>
<dbReference type="PANTHER" id="PTHR10039">
    <property type="entry name" value="AMELOGENIN"/>
    <property type="match status" value="1"/>
</dbReference>
<dbReference type="PANTHER" id="PTHR10039:SF14">
    <property type="entry name" value="NACHT DOMAIN-CONTAINING PROTEIN"/>
    <property type="match status" value="1"/>
</dbReference>
<dbReference type="Pfam" id="PF24883">
    <property type="entry name" value="NPHP3_N"/>
    <property type="match status" value="3"/>
</dbReference>
<dbReference type="OrthoDB" id="538223at2759"/>
<feature type="domain" description="Nephrocystin 3-like N-terminal" evidence="3">
    <location>
        <begin position="195"/>
        <end position="354"/>
    </location>
</feature>
<feature type="region of interest" description="Disordered" evidence="2">
    <location>
        <begin position="1"/>
        <end position="42"/>
    </location>
</feature>
<protein>
    <recommendedName>
        <fullName evidence="3">Nephrocystin 3-like N-terminal domain-containing protein</fullName>
    </recommendedName>
</protein>